<protein>
    <submittedName>
        <fullName evidence="1">DUF3800 domain-containing protein</fullName>
    </submittedName>
</protein>
<accession>A0A7V7U082</accession>
<sequence>MYSTARFALQVPNEPRRLAVCTAVASAELRNFVVISNKKNMRKYKNPAAEAFSMHPKDYFYNYCIRVLLERVSEWCAHRAVKETGRPQPVKLIFSKRGGHSYRHVYTYLSLLKKQTEESRLFQTARAVDFRVVDPANVEVIAHQINAGCQVADVVASAFFQAANAGTRHWTTRHAEALRPRMASRGSIFANAGVTLLPWKNWTLNLSEDQKSIFRFYGYQI</sequence>
<dbReference type="EMBL" id="VZDO01000005">
    <property type="protein sequence ID" value="KAB0680166.1"/>
    <property type="molecule type" value="Genomic_DNA"/>
</dbReference>
<dbReference type="Proteomes" id="UP000432089">
    <property type="component" value="Unassembled WGS sequence"/>
</dbReference>
<dbReference type="AlphaFoldDB" id="A0A7V7U082"/>
<gene>
    <name evidence="1" type="ORF">F6X38_08220</name>
</gene>
<evidence type="ECO:0000313" key="1">
    <source>
        <dbReference type="EMBL" id="KAB0680166.1"/>
    </source>
</evidence>
<proteinExistence type="predicted"/>
<reference evidence="1 2" key="1">
    <citation type="submission" date="2019-09" db="EMBL/GenBank/DDBJ databases">
        <title>YIM 132180 draft genome.</title>
        <authorList>
            <person name="Zhang K."/>
        </authorList>
    </citation>
    <scope>NUCLEOTIDE SEQUENCE [LARGE SCALE GENOMIC DNA]</scope>
    <source>
        <strain evidence="1 2">YIM 132180</strain>
    </source>
</reference>
<evidence type="ECO:0000313" key="2">
    <source>
        <dbReference type="Proteomes" id="UP000432089"/>
    </source>
</evidence>
<comment type="caution">
    <text evidence="1">The sequence shown here is derived from an EMBL/GenBank/DDBJ whole genome shotgun (WGS) entry which is preliminary data.</text>
</comment>
<organism evidence="1 2">
    <name type="scientific">Plantimonas leprariae</name>
    <dbReference type="NCBI Taxonomy" id="2615207"/>
    <lineage>
        <taxon>Bacteria</taxon>
        <taxon>Pseudomonadati</taxon>
        <taxon>Pseudomonadota</taxon>
        <taxon>Alphaproteobacteria</taxon>
        <taxon>Hyphomicrobiales</taxon>
        <taxon>Aurantimonadaceae</taxon>
        <taxon>Plantimonas</taxon>
    </lineage>
</organism>
<name>A0A7V7U082_9HYPH</name>
<keyword evidence="2" id="KW-1185">Reference proteome</keyword>